<accession>A0A0C3EBN0</accession>
<feature type="compositionally biased region" description="Polar residues" evidence="1">
    <location>
        <begin position="294"/>
        <end position="304"/>
    </location>
</feature>
<dbReference type="AlphaFoldDB" id="A0A0C3EBN0"/>
<reference evidence="3" key="2">
    <citation type="submission" date="2015-01" db="EMBL/GenBank/DDBJ databases">
        <title>Evolutionary Origins and Diversification of the Mycorrhizal Mutualists.</title>
        <authorList>
            <consortium name="DOE Joint Genome Institute"/>
            <consortium name="Mycorrhizal Genomics Consortium"/>
            <person name="Kohler A."/>
            <person name="Kuo A."/>
            <person name="Nagy L.G."/>
            <person name="Floudas D."/>
            <person name="Copeland A."/>
            <person name="Barry K.W."/>
            <person name="Cichocki N."/>
            <person name="Veneault-Fourrey C."/>
            <person name="LaButti K."/>
            <person name="Lindquist E.A."/>
            <person name="Lipzen A."/>
            <person name="Lundell T."/>
            <person name="Morin E."/>
            <person name="Murat C."/>
            <person name="Riley R."/>
            <person name="Ohm R."/>
            <person name="Sun H."/>
            <person name="Tunlid A."/>
            <person name="Henrissat B."/>
            <person name="Grigoriev I.V."/>
            <person name="Hibbett D.S."/>
            <person name="Martin F."/>
        </authorList>
    </citation>
    <scope>NUCLEOTIDE SEQUENCE [LARGE SCALE GENOMIC DNA]</scope>
    <source>
        <strain evidence="3">Foug A</strain>
    </source>
</reference>
<organism evidence="2 3">
    <name type="scientific">Scleroderma citrinum Foug A</name>
    <dbReference type="NCBI Taxonomy" id="1036808"/>
    <lineage>
        <taxon>Eukaryota</taxon>
        <taxon>Fungi</taxon>
        <taxon>Dikarya</taxon>
        <taxon>Basidiomycota</taxon>
        <taxon>Agaricomycotina</taxon>
        <taxon>Agaricomycetes</taxon>
        <taxon>Agaricomycetidae</taxon>
        <taxon>Boletales</taxon>
        <taxon>Sclerodermatineae</taxon>
        <taxon>Sclerodermataceae</taxon>
        <taxon>Scleroderma</taxon>
    </lineage>
</organism>
<reference evidence="2 3" key="1">
    <citation type="submission" date="2014-04" db="EMBL/GenBank/DDBJ databases">
        <authorList>
            <consortium name="DOE Joint Genome Institute"/>
            <person name="Kuo A."/>
            <person name="Kohler A."/>
            <person name="Nagy L.G."/>
            <person name="Floudas D."/>
            <person name="Copeland A."/>
            <person name="Barry K.W."/>
            <person name="Cichocki N."/>
            <person name="Veneault-Fourrey C."/>
            <person name="LaButti K."/>
            <person name="Lindquist E.A."/>
            <person name="Lipzen A."/>
            <person name="Lundell T."/>
            <person name="Morin E."/>
            <person name="Murat C."/>
            <person name="Sun H."/>
            <person name="Tunlid A."/>
            <person name="Henrissat B."/>
            <person name="Grigoriev I.V."/>
            <person name="Hibbett D.S."/>
            <person name="Martin F."/>
            <person name="Nordberg H.P."/>
            <person name="Cantor M.N."/>
            <person name="Hua S.X."/>
        </authorList>
    </citation>
    <scope>NUCLEOTIDE SEQUENCE [LARGE SCALE GENOMIC DNA]</scope>
    <source>
        <strain evidence="2 3">Foug A</strain>
    </source>
</reference>
<feature type="compositionally biased region" description="Polar residues" evidence="1">
    <location>
        <begin position="258"/>
        <end position="269"/>
    </location>
</feature>
<protein>
    <submittedName>
        <fullName evidence="2">Uncharacterized protein</fullName>
    </submittedName>
</protein>
<keyword evidence="3" id="KW-1185">Reference proteome</keyword>
<dbReference type="Proteomes" id="UP000053989">
    <property type="component" value="Unassembled WGS sequence"/>
</dbReference>
<name>A0A0C3EBN0_9AGAM</name>
<evidence type="ECO:0000313" key="3">
    <source>
        <dbReference type="Proteomes" id="UP000053989"/>
    </source>
</evidence>
<dbReference type="Pfam" id="PF06881">
    <property type="entry name" value="Elongin_A"/>
    <property type="match status" value="1"/>
</dbReference>
<evidence type="ECO:0000256" key="1">
    <source>
        <dbReference type="SAM" id="MobiDB-lite"/>
    </source>
</evidence>
<dbReference type="PANTHER" id="PTHR15141">
    <property type="entry name" value="TRANSCRIPTION ELONGATION FACTOR B POLYPEPTIDE 3"/>
    <property type="match status" value="1"/>
</dbReference>
<dbReference type="Gene3D" id="6.10.250.3180">
    <property type="match status" value="1"/>
</dbReference>
<sequence length="344" mass="38293">MLLESESQLRRIPTLVSYCQRVLSVHADALSCLGEGIRYGLIKPVLECCSADTLLRLEQSSPYLAENTSGTLYHCLAVLQLSLTPQLDLWERLCFKTYPLLAEQLARSGELHPDSWSEQFFLLREAEAHRLEQVTSKLRNQRMEAAERKKEREVKLTDRLPPTKRARKHSFLVLGRPVAYLPTGASGNQPKTLFQKARNEVKLRKSLYTTRILPPMAQGKTYRISSSSASVKPPTPPCKRSNNYEITESVIIKRPSFASTAPSSVSPLQSPDEAPASAPPSPSKPSPFAGPHSTVLSPQSSPTQAEARLPIQKKDPMASLFMPKHRAFSQLPSQGKNIRSMPAR</sequence>
<dbReference type="STRING" id="1036808.A0A0C3EBN0"/>
<dbReference type="HOGENOM" id="CLU_074637_0_0_1"/>
<dbReference type="OrthoDB" id="21513at2759"/>
<dbReference type="EMBL" id="KN822023">
    <property type="protein sequence ID" value="KIM65376.1"/>
    <property type="molecule type" value="Genomic_DNA"/>
</dbReference>
<dbReference type="FunCoup" id="A0A0C3EBN0">
    <property type="interactions" value="28"/>
</dbReference>
<feature type="region of interest" description="Disordered" evidence="1">
    <location>
        <begin position="219"/>
        <end position="243"/>
    </location>
</feature>
<dbReference type="PANTHER" id="PTHR15141:SF76">
    <property type="entry name" value="TRANSCRIPTION ELONGATION FACTOR B POLYPEPTIDE 3"/>
    <property type="match status" value="1"/>
</dbReference>
<gene>
    <name evidence="2" type="ORF">SCLCIDRAFT_22868</name>
</gene>
<dbReference type="InterPro" id="IPR010684">
    <property type="entry name" value="RNA_pol_II_trans_fac_SIII_A"/>
</dbReference>
<dbReference type="GO" id="GO:0006368">
    <property type="term" value="P:transcription elongation by RNA polymerase II"/>
    <property type="evidence" value="ECO:0007669"/>
    <property type="project" value="InterPro"/>
</dbReference>
<dbReference type="InterPro" id="IPR051870">
    <property type="entry name" value="Elongin-A_domain"/>
</dbReference>
<proteinExistence type="predicted"/>
<feature type="region of interest" description="Disordered" evidence="1">
    <location>
        <begin position="258"/>
        <end position="344"/>
    </location>
</feature>
<dbReference type="InParanoid" id="A0A0C3EBN0"/>
<dbReference type="GO" id="GO:0070449">
    <property type="term" value="C:elongin complex"/>
    <property type="evidence" value="ECO:0007669"/>
    <property type="project" value="InterPro"/>
</dbReference>
<evidence type="ECO:0000313" key="2">
    <source>
        <dbReference type="EMBL" id="KIM65376.1"/>
    </source>
</evidence>